<dbReference type="InterPro" id="IPR011711">
    <property type="entry name" value="GntR_C"/>
</dbReference>
<dbReference type="InterPro" id="IPR036388">
    <property type="entry name" value="WH-like_DNA-bd_sf"/>
</dbReference>
<dbReference type="PRINTS" id="PR00035">
    <property type="entry name" value="HTHGNTR"/>
</dbReference>
<protein>
    <submittedName>
        <fullName evidence="5">GntR family transcriptional regulator</fullName>
    </submittedName>
</protein>
<evidence type="ECO:0000256" key="3">
    <source>
        <dbReference type="ARBA" id="ARBA00023163"/>
    </source>
</evidence>
<dbReference type="SUPFAM" id="SSF48008">
    <property type="entry name" value="GntR ligand-binding domain-like"/>
    <property type="match status" value="1"/>
</dbReference>
<evidence type="ECO:0000256" key="2">
    <source>
        <dbReference type="ARBA" id="ARBA00023125"/>
    </source>
</evidence>
<feature type="domain" description="HTH gntR-type" evidence="4">
    <location>
        <begin position="16"/>
        <end position="83"/>
    </location>
</feature>
<dbReference type="GO" id="GO:0003700">
    <property type="term" value="F:DNA-binding transcription factor activity"/>
    <property type="evidence" value="ECO:0007669"/>
    <property type="project" value="InterPro"/>
</dbReference>
<keyword evidence="3" id="KW-0804">Transcription</keyword>
<dbReference type="Pfam" id="PF07729">
    <property type="entry name" value="FCD"/>
    <property type="match status" value="1"/>
</dbReference>
<dbReference type="AlphaFoldDB" id="A0A5C0AWA3"/>
<dbReference type="Gene3D" id="1.20.120.530">
    <property type="entry name" value="GntR ligand-binding domain-like"/>
    <property type="match status" value="1"/>
</dbReference>
<dbReference type="SMART" id="SM00345">
    <property type="entry name" value="HTH_GNTR"/>
    <property type="match status" value="1"/>
</dbReference>
<evidence type="ECO:0000256" key="1">
    <source>
        <dbReference type="ARBA" id="ARBA00023015"/>
    </source>
</evidence>
<name>A0A5C0AWA3_9BURK</name>
<dbReference type="KEGG" id="pacr:FXN63_03335"/>
<dbReference type="PROSITE" id="PS50949">
    <property type="entry name" value="HTH_GNTR"/>
    <property type="match status" value="1"/>
</dbReference>
<dbReference type="Pfam" id="PF00392">
    <property type="entry name" value="GntR"/>
    <property type="match status" value="1"/>
</dbReference>
<dbReference type="PANTHER" id="PTHR43537:SF41">
    <property type="entry name" value="TRANSCRIPTIONAL REGULATORY PROTEIN"/>
    <property type="match status" value="1"/>
</dbReference>
<evidence type="ECO:0000313" key="6">
    <source>
        <dbReference type="Proteomes" id="UP000325161"/>
    </source>
</evidence>
<gene>
    <name evidence="5" type="ORF">FXN63_03335</name>
</gene>
<keyword evidence="1" id="KW-0805">Transcription regulation</keyword>
<dbReference type="PANTHER" id="PTHR43537">
    <property type="entry name" value="TRANSCRIPTIONAL REGULATOR, GNTR FAMILY"/>
    <property type="match status" value="1"/>
</dbReference>
<sequence>MVELKQASAPAAPGHVLSADAVTLALRDLILSGELGIGVQLKQEALAKRFGVSRIPVREALKRLQAEGLVAHTPHQGSIVASLSVDELIETLDIRIGLETRALKLAIPLMKTADHKAARAIMAKYDASDSPLDWAELNLEFHLCLYRPCAKPKLLKMIEELVRGTGIHMRARQSYQIGRKLPQSEHRALLKACMARDVSLAVDLLEQHIEHTQQALQES</sequence>
<dbReference type="RefSeq" id="WP_148812826.1">
    <property type="nucleotide sequence ID" value="NZ_CP043046.1"/>
</dbReference>
<accession>A0A5C0AWA3</accession>
<dbReference type="EMBL" id="CP043046">
    <property type="protein sequence ID" value="QEI04981.1"/>
    <property type="molecule type" value="Genomic_DNA"/>
</dbReference>
<reference evidence="5 6" key="1">
    <citation type="submission" date="2019-08" db="EMBL/GenBank/DDBJ databases">
        <title>Amphibian skin-associated Pigmentiphaga: genome sequence and occurrence across geography and hosts.</title>
        <authorList>
            <person name="Bletz M.C."/>
            <person name="Bunk B."/>
            <person name="Sproeer C."/>
            <person name="Biwer P."/>
            <person name="Reiter S."/>
            <person name="Rabemananjara F.C.E."/>
            <person name="Schulz S."/>
            <person name="Overmann J."/>
            <person name="Vences M."/>
        </authorList>
    </citation>
    <scope>NUCLEOTIDE SEQUENCE [LARGE SCALE GENOMIC DNA]</scope>
    <source>
        <strain evidence="5 6">Mada1488</strain>
    </source>
</reference>
<organism evidence="5 6">
    <name type="scientific">Pigmentiphaga aceris</name>
    <dbReference type="NCBI Taxonomy" id="1940612"/>
    <lineage>
        <taxon>Bacteria</taxon>
        <taxon>Pseudomonadati</taxon>
        <taxon>Pseudomonadota</taxon>
        <taxon>Betaproteobacteria</taxon>
        <taxon>Burkholderiales</taxon>
        <taxon>Alcaligenaceae</taxon>
        <taxon>Pigmentiphaga</taxon>
    </lineage>
</organism>
<dbReference type="Gene3D" id="1.10.10.10">
    <property type="entry name" value="Winged helix-like DNA-binding domain superfamily/Winged helix DNA-binding domain"/>
    <property type="match status" value="1"/>
</dbReference>
<dbReference type="SUPFAM" id="SSF46785">
    <property type="entry name" value="Winged helix' DNA-binding domain"/>
    <property type="match status" value="1"/>
</dbReference>
<evidence type="ECO:0000313" key="5">
    <source>
        <dbReference type="EMBL" id="QEI04981.1"/>
    </source>
</evidence>
<dbReference type="SMART" id="SM00895">
    <property type="entry name" value="FCD"/>
    <property type="match status" value="1"/>
</dbReference>
<dbReference type="GO" id="GO:0003677">
    <property type="term" value="F:DNA binding"/>
    <property type="evidence" value="ECO:0007669"/>
    <property type="project" value="UniProtKB-KW"/>
</dbReference>
<dbReference type="CDD" id="cd07377">
    <property type="entry name" value="WHTH_GntR"/>
    <property type="match status" value="1"/>
</dbReference>
<evidence type="ECO:0000259" key="4">
    <source>
        <dbReference type="PROSITE" id="PS50949"/>
    </source>
</evidence>
<dbReference type="Proteomes" id="UP000325161">
    <property type="component" value="Chromosome"/>
</dbReference>
<keyword evidence="2" id="KW-0238">DNA-binding</keyword>
<dbReference type="OrthoDB" id="9799812at2"/>
<dbReference type="InterPro" id="IPR000524">
    <property type="entry name" value="Tscrpt_reg_HTH_GntR"/>
</dbReference>
<dbReference type="InterPro" id="IPR036390">
    <property type="entry name" value="WH_DNA-bd_sf"/>
</dbReference>
<dbReference type="InterPro" id="IPR008920">
    <property type="entry name" value="TF_FadR/GntR_C"/>
</dbReference>
<keyword evidence="6" id="KW-1185">Reference proteome</keyword>
<proteinExistence type="predicted"/>